<sequence length="77" mass="8759">MSVGKAKGINTHGHLGWVTKRCRICGKLMDVTRQIVYKCPNCEKKYGAYFCEADAKILHYKCPYCKGQLVLFTEKGK</sequence>
<evidence type="ECO:0000313" key="1">
    <source>
        <dbReference type="EMBL" id="HEU97910.1"/>
    </source>
</evidence>
<protein>
    <recommendedName>
        <fullName evidence="2">RNA-binding protein</fullName>
    </recommendedName>
</protein>
<gene>
    <name evidence="1" type="ORF">ENO36_03540</name>
</gene>
<reference evidence="1" key="1">
    <citation type="journal article" date="2020" name="mSystems">
        <title>Genome- and Community-Level Interaction Insights into Carbon Utilization and Element Cycling Functions of Hydrothermarchaeota in Hydrothermal Sediment.</title>
        <authorList>
            <person name="Zhou Z."/>
            <person name="Liu Y."/>
            <person name="Xu W."/>
            <person name="Pan J."/>
            <person name="Luo Z.H."/>
            <person name="Li M."/>
        </authorList>
    </citation>
    <scope>NUCLEOTIDE SEQUENCE [LARGE SCALE GENOMIC DNA]</scope>
    <source>
        <strain evidence="1">SpSt-1259</strain>
    </source>
</reference>
<dbReference type="AlphaFoldDB" id="A0A7C2ULE9"/>
<accession>A0A7C2ULE9</accession>
<dbReference type="EMBL" id="DSFE01000078">
    <property type="protein sequence ID" value="HEU97910.1"/>
    <property type="molecule type" value="Genomic_DNA"/>
</dbReference>
<name>A0A7C2ULE9_9CREN</name>
<dbReference type="Proteomes" id="UP000885664">
    <property type="component" value="Unassembled WGS sequence"/>
</dbReference>
<comment type="caution">
    <text evidence="1">The sequence shown here is derived from an EMBL/GenBank/DDBJ whole genome shotgun (WGS) entry which is preliminary data.</text>
</comment>
<organism evidence="1">
    <name type="scientific">Fervidicoccus fontis</name>
    <dbReference type="NCBI Taxonomy" id="683846"/>
    <lineage>
        <taxon>Archaea</taxon>
        <taxon>Thermoproteota</taxon>
        <taxon>Thermoprotei</taxon>
        <taxon>Fervidicoccales</taxon>
        <taxon>Fervidicoccaceae</taxon>
        <taxon>Fervidicoccus</taxon>
    </lineage>
</organism>
<proteinExistence type="predicted"/>
<evidence type="ECO:0008006" key="2">
    <source>
        <dbReference type="Google" id="ProtNLM"/>
    </source>
</evidence>